<dbReference type="SUPFAM" id="SSF161098">
    <property type="entry name" value="MetI-like"/>
    <property type="match status" value="1"/>
</dbReference>
<organism evidence="9 10">
    <name type="scientific">Glycomyces mayteni</name>
    <dbReference type="NCBI Taxonomy" id="543887"/>
    <lineage>
        <taxon>Bacteria</taxon>
        <taxon>Bacillati</taxon>
        <taxon>Actinomycetota</taxon>
        <taxon>Actinomycetes</taxon>
        <taxon>Glycomycetales</taxon>
        <taxon>Glycomycetaceae</taxon>
        <taxon>Glycomyces</taxon>
    </lineage>
</organism>
<evidence type="ECO:0000256" key="2">
    <source>
        <dbReference type="ARBA" id="ARBA00022448"/>
    </source>
</evidence>
<reference evidence="10" key="1">
    <citation type="journal article" date="2019" name="Int. J. Syst. Evol. Microbiol.">
        <title>The Global Catalogue of Microorganisms (GCM) 10K type strain sequencing project: providing services to taxonomists for standard genome sequencing and annotation.</title>
        <authorList>
            <consortium name="The Broad Institute Genomics Platform"/>
            <consortium name="The Broad Institute Genome Sequencing Center for Infectious Disease"/>
            <person name="Wu L."/>
            <person name="Ma J."/>
        </authorList>
    </citation>
    <scope>NUCLEOTIDE SEQUENCE [LARGE SCALE GENOMIC DNA]</scope>
    <source>
        <strain evidence="10">KACC 12634</strain>
    </source>
</reference>
<feature type="transmembrane region" description="Helical" evidence="7">
    <location>
        <begin position="207"/>
        <end position="231"/>
    </location>
</feature>
<dbReference type="PANTHER" id="PTHR43744:SF9">
    <property type="entry name" value="POLYGALACTURONAN_RHAMNOGALACTURONAN TRANSPORT SYSTEM PERMEASE PROTEIN YTCP"/>
    <property type="match status" value="1"/>
</dbReference>
<dbReference type="RefSeq" id="WP_382350104.1">
    <property type="nucleotide sequence ID" value="NZ_JBHMBP010000002.1"/>
</dbReference>
<name>A0ABW2DA64_9ACTN</name>
<feature type="domain" description="ABC transmembrane type-1" evidence="8">
    <location>
        <begin position="88"/>
        <end position="286"/>
    </location>
</feature>
<dbReference type="InterPro" id="IPR000515">
    <property type="entry name" value="MetI-like"/>
</dbReference>
<keyword evidence="5 7" id="KW-1133">Transmembrane helix</keyword>
<dbReference type="Proteomes" id="UP001596470">
    <property type="component" value="Unassembled WGS sequence"/>
</dbReference>
<dbReference type="Gene3D" id="1.10.3720.10">
    <property type="entry name" value="MetI-like"/>
    <property type="match status" value="1"/>
</dbReference>
<comment type="similarity">
    <text evidence="7">Belongs to the binding-protein-dependent transport system permease family.</text>
</comment>
<keyword evidence="10" id="KW-1185">Reference proteome</keyword>
<comment type="subcellular location">
    <subcellularLocation>
        <location evidence="1 7">Cell membrane</location>
        <topology evidence="1 7">Multi-pass membrane protein</topology>
    </subcellularLocation>
</comment>
<comment type="caution">
    <text evidence="9">The sequence shown here is derived from an EMBL/GenBank/DDBJ whole genome shotgun (WGS) entry which is preliminary data.</text>
</comment>
<protein>
    <submittedName>
        <fullName evidence="9">Carbohydrate ABC transporter permease</fullName>
    </submittedName>
</protein>
<dbReference type="EMBL" id="JBHSYS010000002">
    <property type="protein sequence ID" value="MFC6957839.1"/>
    <property type="molecule type" value="Genomic_DNA"/>
</dbReference>
<dbReference type="PANTHER" id="PTHR43744">
    <property type="entry name" value="ABC TRANSPORTER PERMEASE PROTEIN MG189-RELATED-RELATED"/>
    <property type="match status" value="1"/>
</dbReference>
<keyword evidence="4 7" id="KW-0812">Transmembrane</keyword>
<evidence type="ECO:0000313" key="9">
    <source>
        <dbReference type="EMBL" id="MFC6957839.1"/>
    </source>
</evidence>
<evidence type="ECO:0000256" key="7">
    <source>
        <dbReference type="RuleBase" id="RU363032"/>
    </source>
</evidence>
<sequence length="305" mass="32722">MTAVASRRPVRRNVNGTPPPGIAMRGAKGVVLILACAFVVVPFLAVVSTSLADQQQITAAGGYVLWPERPNLDAYRAVLSGGVVTRALFVSVGVTLVGTLLSLACTALLAYALSRPGSFAHKPLLMTVLFTLFFTPGIIPMYLLIRSIGLLDSYWALILPVLVNAFQVLIMRAFFMEIPRELTDAARIDGAGELQILTRIVLPLSKAVLAVIGLFQAVAFWNAFFNAVLYINDTAKWPLQLVLRTYVVDNTSLGVDGTELAGTAMPASQSIQMAILVVSLVPIALVYPFLQRHFAKGVLIGAVKG</sequence>
<evidence type="ECO:0000256" key="3">
    <source>
        <dbReference type="ARBA" id="ARBA00022475"/>
    </source>
</evidence>
<evidence type="ECO:0000256" key="4">
    <source>
        <dbReference type="ARBA" id="ARBA00022692"/>
    </source>
</evidence>
<evidence type="ECO:0000259" key="8">
    <source>
        <dbReference type="PROSITE" id="PS50928"/>
    </source>
</evidence>
<feature type="transmembrane region" description="Helical" evidence="7">
    <location>
        <begin position="271"/>
        <end position="290"/>
    </location>
</feature>
<evidence type="ECO:0000313" key="10">
    <source>
        <dbReference type="Proteomes" id="UP001596470"/>
    </source>
</evidence>
<keyword evidence="3" id="KW-1003">Cell membrane</keyword>
<gene>
    <name evidence="9" type="ORF">ACFQS3_11590</name>
</gene>
<evidence type="ECO:0000256" key="1">
    <source>
        <dbReference type="ARBA" id="ARBA00004651"/>
    </source>
</evidence>
<keyword evidence="6 7" id="KW-0472">Membrane</keyword>
<feature type="transmembrane region" description="Helical" evidence="7">
    <location>
        <begin position="124"/>
        <end position="148"/>
    </location>
</feature>
<accession>A0ABW2DA64</accession>
<feature type="transmembrane region" description="Helical" evidence="7">
    <location>
        <begin position="88"/>
        <end position="112"/>
    </location>
</feature>
<dbReference type="CDD" id="cd06261">
    <property type="entry name" value="TM_PBP2"/>
    <property type="match status" value="1"/>
</dbReference>
<evidence type="ECO:0000256" key="5">
    <source>
        <dbReference type="ARBA" id="ARBA00022989"/>
    </source>
</evidence>
<evidence type="ECO:0000256" key="6">
    <source>
        <dbReference type="ARBA" id="ARBA00023136"/>
    </source>
</evidence>
<dbReference type="PROSITE" id="PS50928">
    <property type="entry name" value="ABC_TM1"/>
    <property type="match status" value="1"/>
</dbReference>
<dbReference type="InterPro" id="IPR035906">
    <property type="entry name" value="MetI-like_sf"/>
</dbReference>
<keyword evidence="2 7" id="KW-0813">Transport</keyword>
<proteinExistence type="inferred from homology"/>
<feature type="transmembrane region" description="Helical" evidence="7">
    <location>
        <begin position="154"/>
        <end position="175"/>
    </location>
</feature>
<dbReference type="Pfam" id="PF00528">
    <property type="entry name" value="BPD_transp_1"/>
    <property type="match status" value="1"/>
</dbReference>
<feature type="transmembrane region" description="Helical" evidence="7">
    <location>
        <begin position="30"/>
        <end position="52"/>
    </location>
</feature>